<dbReference type="PANTHER" id="PTHR34778:SF6">
    <property type="entry name" value="SHUGOSHIN C-TERMINAL DOMAIN-CONTAINING PROTEIN"/>
    <property type="match status" value="1"/>
</dbReference>
<evidence type="ECO:0000256" key="1">
    <source>
        <dbReference type="SAM" id="MobiDB-lite"/>
    </source>
</evidence>
<gene>
    <name evidence="2" type="ORF">Tsubulata_036978</name>
</gene>
<feature type="compositionally biased region" description="Low complexity" evidence="1">
    <location>
        <begin position="470"/>
        <end position="484"/>
    </location>
</feature>
<accession>A0A9Q0JDC0</accession>
<keyword evidence="3" id="KW-1185">Reference proteome</keyword>
<dbReference type="AlphaFoldDB" id="A0A9Q0JDC0"/>
<sequence>MADSERMVALKKAYAEIILNTAREAASRVMESEKKASRAEQDLCRTKDEGLRLLVRLKQMLDAKTIESEIKSSNQKSKIDVLEAQLQEAESVILDLREELKWARDKLEKARNNQFQPENEDKDLSWKNATTEPSILPPDLGHQTRSETNEGLLDQINFAGKCWGTTEQAEKSSVSHCVNYSSAHTGLASMNTRNKDVLFCGNGSRNRLCAPEEKPLSVKLSPSDYQHSLRSNSMIASTSDERKCTISSTTSREAEKNLSGEELRKHVNLCSARERNSRELYQPPSILSRCRKYSKDSDSHSKPFLKADNVDVKRSSNELDQTLRDKSSGIINDMMSAHKEKKPRTEQIGNALSPSFTAPGQHARICQPFSLLNRCKTYSFLLHGSVKSNEEQTKINGNQVKLKPLTRLDPGLTLIKGGADPIADVMSSAEALNSCNSEQNPAETGMELPDKVEKQELDAKANSTTPCCTSNNEVESMELVSSSSKDVKVSDETMVSEETMVNVPLVYSDLEYIKASTKPIVAPSEADNNDSLKYTFNRKRKKEALSSIDQNIILEESRAKRKTEGKRNDSSKALKSCLIKESSRDSRRLAQVARQLVSLSGKRWQ</sequence>
<dbReference type="PANTHER" id="PTHR34778">
    <property type="entry name" value="OS02G0580700 PROTEIN"/>
    <property type="match status" value="1"/>
</dbReference>
<proteinExistence type="predicted"/>
<evidence type="ECO:0000313" key="2">
    <source>
        <dbReference type="EMBL" id="KAJ4837373.1"/>
    </source>
</evidence>
<dbReference type="Proteomes" id="UP001141552">
    <property type="component" value="Unassembled WGS sequence"/>
</dbReference>
<feature type="region of interest" description="Disordered" evidence="1">
    <location>
        <begin position="458"/>
        <end position="485"/>
    </location>
</feature>
<protein>
    <submittedName>
        <fullName evidence="2">Uncharacterized protein</fullName>
    </submittedName>
</protein>
<feature type="region of interest" description="Disordered" evidence="1">
    <location>
        <begin position="230"/>
        <end position="259"/>
    </location>
</feature>
<reference evidence="2" key="2">
    <citation type="journal article" date="2023" name="Plants (Basel)">
        <title>Annotation of the Turnera subulata (Passifloraceae) Draft Genome Reveals the S-Locus Evolved after the Divergence of Turneroideae from Passifloroideae in a Stepwise Manner.</title>
        <authorList>
            <person name="Henning P.M."/>
            <person name="Roalson E.H."/>
            <person name="Mir W."/>
            <person name="McCubbin A.G."/>
            <person name="Shore J.S."/>
        </authorList>
    </citation>
    <scope>NUCLEOTIDE SEQUENCE</scope>
    <source>
        <strain evidence="2">F60SS</strain>
    </source>
</reference>
<reference evidence="2" key="1">
    <citation type="submission" date="2022-02" db="EMBL/GenBank/DDBJ databases">
        <authorList>
            <person name="Henning P.M."/>
            <person name="McCubbin A.G."/>
            <person name="Shore J.S."/>
        </authorList>
    </citation>
    <scope>NUCLEOTIDE SEQUENCE</scope>
    <source>
        <strain evidence="2">F60SS</strain>
        <tissue evidence="2">Leaves</tissue>
    </source>
</reference>
<dbReference type="EMBL" id="JAKUCV010003851">
    <property type="protein sequence ID" value="KAJ4837373.1"/>
    <property type="molecule type" value="Genomic_DNA"/>
</dbReference>
<name>A0A9Q0JDC0_9ROSI</name>
<feature type="region of interest" description="Disordered" evidence="1">
    <location>
        <begin position="112"/>
        <end position="146"/>
    </location>
</feature>
<evidence type="ECO:0000313" key="3">
    <source>
        <dbReference type="Proteomes" id="UP001141552"/>
    </source>
</evidence>
<comment type="caution">
    <text evidence="2">The sequence shown here is derived from an EMBL/GenBank/DDBJ whole genome shotgun (WGS) entry which is preliminary data.</text>
</comment>
<organism evidence="2 3">
    <name type="scientific">Turnera subulata</name>
    <dbReference type="NCBI Taxonomy" id="218843"/>
    <lineage>
        <taxon>Eukaryota</taxon>
        <taxon>Viridiplantae</taxon>
        <taxon>Streptophyta</taxon>
        <taxon>Embryophyta</taxon>
        <taxon>Tracheophyta</taxon>
        <taxon>Spermatophyta</taxon>
        <taxon>Magnoliopsida</taxon>
        <taxon>eudicotyledons</taxon>
        <taxon>Gunneridae</taxon>
        <taxon>Pentapetalae</taxon>
        <taxon>rosids</taxon>
        <taxon>fabids</taxon>
        <taxon>Malpighiales</taxon>
        <taxon>Passifloraceae</taxon>
        <taxon>Turnera</taxon>
    </lineage>
</organism>
<dbReference type="OrthoDB" id="657513at2759"/>